<accession>A0A0W0SVZ0</accession>
<evidence type="ECO:0008006" key="4">
    <source>
        <dbReference type="Google" id="ProtNLM"/>
    </source>
</evidence>
<gene>
    <name evidence="2" type="ORF">Ldro_1046</name>
</gene>
<reference evidence="2 3" key="1">
    <citation type="submission" date="2015-11" db="EMBL/GenBank/DDBJ databases">
        <title>Genomic analysis of 38 Legionella species identifies large and diverse effector repertoires.</title>
        <authorList>
            <person name="Burstein D."/>
            <person name="Amaro F."/>
            <person name="Zusman T."/>
            <person name="Lifshitz Z."/>
            <person name="Cohen O."/>
            <person name="Gilbert J.A."/>
            <person name="Pupko T."/>
            <person name="Shuman H.A."/>
            <person name="Segal G."/>
        </authorList>
    </citation>
    <scope>NUCLEOTIDE SEQUENCE [LARGE SCALE GENOMIC DNA]</scope>
    <source>
        <strain evidence="2 3">ATCC 700990</strain>
    </source>
</reference>
<dbReference type="EMBL" id="LNXY01000020">
    <property type="protein sequence ID" value="KTC87427.1"/>
    <property type="molecule type" value="Genomic_DNA"/>
</dbReference>
<proteinExistence type="predicted"/>
<evidence type="ECO:0000313" key="2">
    <source>
        <dbReference type="EMBL" id="KTC87427.1"/>
    </source>
</evidence>
<feature type="signal peptide" evidence="1">
    <location>
        <begin position="1"/>
        <end position="19"/>
    </location>
</feature>
<comment type="caution">
    <text evidence="2">The sequence shown here is derived from an EMBL/GenBank/DDBJ whole genome shotgun (WGS) entry which is preliminary data.</text>
</comment>
<name>A0A0W0SVZ0_9GAMM</name>
<feature type="chain" id="PRO_5006912396" description="Transmembrane protein" evidence="1">
    <location>
        <begin position="20"/>
        <end position="76"/>
    </location>
</feature>
<keyword evidence="1" id="KW-0732">Signal</keyword>
<dbReference type="Proteomes" id="UP000054736">
    <property type="component" value="Unassembled WGS sequence"/>
</dbReference>
<evidence type="ECO:0000256" key="1">
    <source>
        <dbReference type="SAM" id="SignalP"/>
    </source>
</evidence>
<organism evidence="2 3">
    <name type="scientific">Legionella drozanskii LLAP-1</name>
    <dbReference type="NCBI Taxonomy" id="1212489"/>
    <lineage>
        <taxon>Bacteria</taxon>
        <taxon>Pseudomonadati</taxon>
        <taxon>Pseudomonadota</taxon>
        <taxon>Gammaproteobacteria</taxon>
        <taxon>Legionellales</taxon>
        <taxon>Legionellaceae</taxon>
        <taxon>Legionella</taxon>
    </lineage>
</organism>
<dbReference type="PATRIC" id="fig|1212489.4.peg.1101"/>
<evidence type="ECO:0000313" key="3">
    <source>
        <dbReference type="Proteomes" id="UP000054736"/>
    </source>
</evidence>
<dbReference type="AlphaFoldDB" id="A0A0W0SVZ0"/>
<dbReference type="RefSeq" id="WP_058495366.1">
    <property type="nucleotide sequence ID" value="NZ_CAAAIU010000007.1"/>
</dbReference>
<dbReference type="OrthoDB" id="5646141at2"/>
<protein>
    <recommendedName>
        <fullName evidence="4">Transmembrane protein</fullName>
    </recommendedName>
</protein>
<sequence>MITRTVLLGSVLGFATLFAAPSYAHHHAYPSARHVKVDHFYHSNYRSYAKFRRWAPPRNYVVIRRPVPFWFGHRFW</sequence>
<keyword evidence="3" id="KW-1185">Reference proteome</keyword>